<dbReference type="Proteomes" id="UP001595947">
    <property type="component" value="Unassembled WGS sequence"/>
</dbReference>
<evidence type="ECO:0008006" key="3">
    <source>
        <dbReference type="Google" id="ProtNLM"/>
    </source>
</evidence>
<evidence type="ECO:0000313" key="1">
    <source>
        <dbReference type="EMBL" id="MFC5064205.1"/>
    </source>
</evidence>
<evidence type="ECO:0000313" key="2">
    <source>
        <dbReference type="Proteomes" id="UP001595947"/>
    </source>
</evidence>
<accession>A0ABV9YMT0</accession>
<gene>
    <name evidence="1" type="ORF">ACFPBZ_18425</name>
</gene>
<comment type="caution">
    <text evidence="1">The sequence shown here is derived from an EMBL/GenBank/DDBJ whole genome shotgun (WGS) entry which is preliminary data.</text>
</comment>
<sequence length="173" mass="18544">MTAVLETETPGGDPFDGVTPGVELGAALAAVDPSGLVGQDAAAWMRAIARQRNHYDWQLLGAIQEACRSRADTTTRYRTDEFAPHIAAAGLGWSQTMAARRHELAYFARDAVPALGEAMRTGVLEEHKAGIFHSALEGLELEQCARVVEIVLPEARGWGIRRCGCGSSRSPAT</sequence>
<reference evidence="2" key="1">
    <citation type="journal article" date="2019" name="Int. J. Syst. Evol. Microbiol.">
        <title>The Global Catalogue of Microorganisms (GCM) 10K type strain sequencing project: providing services to taxonomists for standard genome sequencing and annotation.</title>
        <authorList>
            <consortium name="The Broad Institute Genomics Platform"/>
            <consortium name="The Broad Institute Genome Sequencing Center for Infectious Disease"/>
            <person name="Wu L."/>
            <person name="Ma J."/>
        </authorList>
    </citation>
    <scope>NUCLEOTIDE SEQUENCE [LARGE SCALE GENOMIC DNA]</scope>
    <source>
        <strain evidence="2">CGMCC 4.7093</strain>
    </source>
</reference>
<dbReference type="RefSeq" id="WP_378037552.1">
    <property type="nucleotide sequence ID" value="NZ_JBHSIV010000020.1"/>
</dbReference>
<organism evidence="1 2">
    <name type="scientific">Actinomycetospora atypica</name>
    <dbReference type="NCBI Taxonomy" id="1290095"/>
    <lineage>
        <taxon>Bacteria</taxon>
        <taxon>Bacillati</taxon>
        <taxon>Actinomycetota</taxon>
        <taxon>Actinomycetes</taxon>
        <taxon>Pseudonocardiales</taxon>
        <taxon>Pseudonocardiaceae</taxon>
        <taxon>Actinomycetospora</taxon>
    </lineage>
</organism>
<feature type="non-terminal residue" evidence="1">
    <location>
        <position position="173"/>
    </location>
</feature>
<name>A0ABV9YMT0_9PSEU</name>
<proteinExistence type="predicted"/>
<protein>
    <recommendedName>
        <fullName evidence="3">DUF222 domain-containing protein</fullName>
    </recommendedName>
</protein>
<keyword evidence="2" id="KW-1185">Reference proteome</keyword>
<dbReference type="EMBL" id="JBHSIV010000020">
    <property type="protein sequence ID" value="MFC5064205.1"/>
    <property type="molecule type" value="Genomic_DNA"/>
</dbReference>